<reference evidence="1" key="1">
    <citation type="journal article" date="2013" name="J. Plant Res.">
        <title>Effect of fungi and light on seed germination of three Opuntia species from semiarid lands of central Mexico.</title>
        <authorList>
            <person name="Delgado-Sanchez P."/>
            <person name="Jimenez-Bremont J.F."/>
            <person name="Guerrero-Gonzalez Mde L."/>
            <person name="Flores J."/>
        </authorList>
    </citation>
    <scope>NUCLEOTIDE SEQUENCE</scope>
    <source>
        <tissue evidence="1">Cladode</tissue>
    </source>
</reference>
<proteinExistence type="predicted"/>
<protein>
    <submittedName>
        <fullName evidence="1">Uncharacterized protein</fullName>
    </submittedName>
</protein>
<reference evidence="1" key="2">
    <citation type="submission" date="2020-07" db="EMBL/GenBank/DDBJ databases">
        <authorList>
            <person name="Vera ALvarez R."/>
            <person name="Arias-Moreno D.M."/>
            <person name="Jimenez-Jacinto V."/>
            <person name="Jimenez-Bremont J.F."/>
            <person name="Swaminathan K."/>
            <person name="Moose S.P."/>
            <person name="Guerrero-Gonzalez M.L."/>
            <person name="Marino-Ramirez L."/>
            <person name="Landsman D."/>
            <person name="Rodriguez-Kessler M."/>
            <person name="Delgado-Sanchez P."/>
        </authorList>
    </citation>
    <scope>NUCLEOTIDE SEQUENCE</scope>
    <source>
        <tissue evidence="1">Cladode</tissue>
    </source>
</reference>
<accession>A0A7C9E0Q6</accession>
<dbReference type="AlphaFoldDB" id="A0A7C9E0Q6"/>
<sequence length="155" mass="17083">MPRGSESNFGIPARRRVQRHFRHCQSSELMLLPSSRSLSSSLASHISNSSQPSIVRVLRRGSPLKAGRCWHLVQSVMCNSTSLGSSSIPQFGNLTPFHPLTNKYSRVEGGFKHSNNSSTSVTNSSSAKNNFKTVSFLPLRLAILASDMEFARCFL</sequence>
<evidence type="ECO:0000313" key="1">
    <source>
        <dbReference type="EMBL" id="MBA4654026.1"/>
    </source>
</evidence>
<dbReference type="EMBL" id="GISG01181861">
    <property type="protein sequence ID" value="MBA4654026.1"/>
    <property type="molecule type" value="Transcribed_RNA"/>
</dbReference>
<organism evidence="1">
    <name type="scientific">Opuntia streptacantha</name>
    <name type="common">Prickly pear cactus</name>
    <name type="synonym">Opuntia cardona</name>
    <dbReference type="NCBI Taxonomy" id="393608"/>
    <lineage>
        <taxon>Eukaryota</taxon>
        <taxon>Viridiplantae</taxon>
        <taxon>Streptophyta</taxon>
        <taxon>Embryophyta</taxon>
        <taxon>Tracheophyta</taxon>
        <taxon>Spermatophyta</taxon>
        <taxon>Magnoliopsida</taxon>
        <taxon>eudicotyledons</taxon>
        <taxon>Gunneridae</taxon>
        <taxon>Pentapetalae</taxon>
        <taxon>Caryophyllales</taxon>
        <taxon>Cactineae</taxon>
        <taxon>Cactaceae</taxon>
        <taxon>Opuntioideae</taxon>
        <taxon>Opuntia</taxon>
    </lineage>
</organism>
<name>A0A7C9E0Q6_OPUST</name>